<dbReference type="EMBL" id="FJUX01000044">
    <property type="protein sequence ID" value="CZT00227.1"/>
    <property type="molecule type" value="Genomic_DNA"/>
</dbReference>
<accession>A0A1E1KQE6</accession>
<evidence type="ECO:0000256" key="1">
    <source>
        <dbReference type="SAM" id="SignalP"/>
    </source>
</evidence>
<sequence length="170" mass="18267">MQFHLLNLVLVLLSAFSSLVVALPPINSMNQNSAGLSAGVSSENAVSVTRPAAGGTSIERGEIPAGVVSQQPGTTFTTVVSTAVATKVPSELAKGSKNSELYSYYVLECKIGLNADECHRKFGTTCNSTTGQMLRQGNQHFDKTFDCMQDLRHCQCVDLIREACIYNRSC</sequence>
<feature type="chain" id="PRO_5009446225" evidence="1">
    <location>
        <begin position="23"/>
        <end position="170"/>
    </location>
</feature>
<evidence type="ECO:0000313" key="2">
    <source>
        <dbReference type="EMBL" id="CZT00227.1"/>
    </source>
</evidence>
<keyword evidence="1" id="KW-0732">Signal</keyword>
<evidence type="ECO:0000313" key="3">
    <source>
        <dbReference type="Proteomes" id="UP000178912"/>
    </source>
</evidence>
<feature type="signal peptide" evidence="1">
    <location>
        <begin position="1"/>
        <end position="22"/>
    </location>
</feature>
<keyword evidence="3" id="KW-1185">Reference proteome</keyword>
<name>A0A1E1KQE6_9HELO</name>
<reference evidence="3" key="1">
    <citation type="submission" date="2016-03" db="EMBL/GenBank/DDBJ databases">
        <authorList>
            <person name="Guldener U."/>
        </authorList>
    </citation>
    <scope>NUCLEOTIDE SEQUENCE [LARGE SCALE GENOMIC DNA]</scope>
    <source>
        <strain evidence="3">04CH-RAC-A.6.1</strain>
    </source>
</reference>
<protein>
    <submittedName>
        <fullName evidence="2">Uncharacterized protein</fullName>
    </submittedName>
</protein>
<organism evidence="2 3">
    <name type="scientific">Rhynchosporium agropyri</name>
    <dbReference type="NCBI Taxonomy" id="914238"/>
    <lineage>
        <taxon>Eukaryota</taxon>
        <taxon>Fungi</taxon>
        <taxon>Dikarya</taxon>
        <taxon>Ascomycota</taxon>
        <taxon>Pezizomycotina</taxon>
        <taxon>Leotiomycetes</taxon>
        <taxon>Helotiales</taxon>
        <taxon>Ploettnerulaceae</taxon>
        <taxon>Rhynchosporium</taxon>
    </lineage>
</organism>
<dbReference type="Proteomes" id="UP000178912">
    <property type="component" value="Unassembled WGS sequence"/>
</dbReference>
<gene>
    <name evidence="2" type="ORF">RAG0_08326</name>
</gene>
<dbReference type="AlphaFoldDB" id="A0A1E1KQE6"/>
<proteinExistence type="predicted"/>